<dbReference type="Gene3D" id="3.40.30.10">
    <property type="entry name" value="Glutaredoxin"/>
    <property type="match status" value="1"/>
</dbReference>
<dbReference type="InterPro" id="IPR054416">
    <property type="entry name" value="GST_UstS-like_C"/>
</dbReference>
<name>A0A9P6ZYE6_9AGAM</name>
<dbReference type="SUPFAM" id="SSF47616">
    <property type="entry name" value="GST C-terminal domain-like"/>
    <property type="match status" value="1"/>
</dbReference>
<evidence type="ECO:0000313" key="3">
    <source>
        <dbReference type="Proteomes" id="UP000714275"/>
    </source>
</evidence>
<feature type="domain" description="GST N-terminal" evidence="1">
    <location>
        <begin position="70"/>
        <end position="160"/>
    </location>
</feature>
<dbReference type="PANTHER" id="PTHR42673:SF22">
    <property type="entry name" value="GST N-TERMINAL DOMAIN-CONTAINING PROTEIN"/>
    <property type="match status" value="1"/>
</dbReference>
<dbReference type="GO" id="GO:0004364">
    <property type="term" value="F:glutathione transferase activity"/>
    <property type="evidence" value="ECO:0007669"/>
    <property type="project" value="TreeGrafter"/>
</dbReference>
<dbReference type="OrthoDB" id="4951845at2759"/>
<dbReference type="PANTHER" id="PTHR42673">
    <property type="entry name" value="MALEYLACETOACETATE ISOMERASE"/>
    <property type="match status" value="1"/>
</dbReference>
<dbReference type="Pfam" id="PF13417">
    <property type="entry name" value="GST_N_3"/>
    <property type="match status" value="1"/>
</dbReference>
<protein>
    <recommendedName>
        <fullName evidence="1">GST N-terminal domain-containing protein</fullName>
    </recommendedName>
</protein>
<dbReference type="AlphaFoldDB" id="A0A9P6ZYE6"/>
<dbReference type="Proteomes" id="UP000714275">
    <property type="component" value="Unassembled WGS sequence"/>
</dbReference>
<dbReference type="SUPFAM" id="SSF52833">
    <property type="entry name" value="Thioredoxin-like"/>
    <property type="match status" value="1"/>
</dbReference>
<dbReference type="Gene3D" id="1.20.1050.10">
    <property type="match status" value="1"/>
</dbReference>
<dbReference type="PROSITE" id="PS50404">
    <property type="entry name" value="GST_NTER"/>
    <property type="match status" value="1"/>
</dbReference>
<dbReference type="InterPro" id="IPR036249">
    <property type="entry name" value="Thioredoxin-like_sf"/>
</dbReference>
<dbReference type="EMBL" id="JABBWD010000013">
    <property type="protein sequence ID" value="KAG1779033.1"/>
    <property type="molecule type" value="Genomic_DNA"/>
</dbReference>
<comment type="caution">
    <text evidence="2">The sequence shown here is derived from an EMBL/GenBank/DDBJ whole genome shotgun (WGS) entry which is preliminary data.</text>
</comment>
<proteinExistence type="predicted"/>
<organism evidence="2 3">
    <name type="scientific">Suillus placidus</name>
    <dbReference type="NCBI Taxonomy" id="48579"/>
    <lineage>
        <taxon>Eukaryota</taxon>
        <taxon>Fungi</taxon>
        <taxon>Dikarya</taxon>
        <taxon>Basidiomycota</taxon>
        <taxon>Agaricomycotina</taxon>
        <taxon>Agaricomycetes</taxon>
        <taxon>Agaricomycetidae</taxon>
        <taxon>Boletales</taxon>
        <taxon>Suillineae</taxon>
        <taxon>Suillaceae</taxon>
        <taxon>Suillus</taxon>
    </lineage>
</organism>
<dbReference type="InterPro" id="IPR036282">
    <property type="entry name" value="Glutathione-S-Trfase_C_sf"/>
</dbReference>
<sequence>MVSQMTMPSARCGLVCIKDQYQRCTSVQGYIGMTQCLRMKLSLEKEYKVSRSPSNLSQYSMMQPLVLYDILSELPGNNFSPNPAKPRFVLSYKDLPFVTLWVEYSDISIAMKAIGGKSSKRQDGSDVYTIPVLSDPNTGAVITDSLEIASYLEKTYPEKPIFPNSSESLIRAFDSDYLSLIRPAVKSIFTRSVEILSPASAKFFIEVRSQDIPLPWDANYDEDWDLLEKGYNTAYEWYQKTDGKWIMGDTFSYADIVVACWLLWCKRVMKEEEWVRISSWNGGKWVQVLADVEKECKLA</sequence>
<dbReference type="CDD" id="cd00299">
    <property type="entry name" value="GST_C_family"/>
    <property type="match status" value="1"/>
</dbReference>
<keyword evidence="3" id="KW-1185">Reference proteome</keyword>
<accession>A0A9P6ZYE6</accession>
<dbReference type="InterPro" id="IPR004045">
    <property type="entry name" value="Glutathione_S-Trfase_N"/>
</dbReference>
<dbReference type="GO" id="GO:0006749">
    <property type="term" value="P:glutathione metabolic process"/>
    <property type="evidence" value="ECO:0007669"/>
    <property type="project" value="TreeGrafter"/>
</dbReference>
<dbReference type="GO" id="GO:0006559">
    <property type="term" value="P:L-phenylalanine catabolic process"/>
    <property type="evidence" value="ECO:0007669"/>
    <property type="project" value="TreeGrafter"/>
</dbReference>
<reference evidence="2" key="1">
    <citation type="journal article" date="2020" name="New Phytol.">
        <title>Comparative genomics reveals dynamic genome evolution in host specialist ectomycorrhizal fungi.</title>
        <authorList>
            <person name="Lofgren L.A."/>
            <person name="Nguyen N.H."/>
            <person name="Vilgalys R."/>
            <person name="Ruytinx J."/>
            <person name="Liao H.L."/>
            <person name="Branco S."/>
            <person name="Kuo A."/>
            <person name="LaButti K."/>
            <person name="Lipzen A."/>
            <person name="Andreopoulos W."/>
            <person name="Pangilinan J."/>
            <person name="Riley R."/>
            <person name="Hundley H."/>
            <person name="Na H."/>
            <person name="Barry K."/>
            <person name="Grigoriev I.V."/>
            <person name="Stajich J.E."/>
            <person name="Kennedy P.G."/>
        </authorList>
    </citation>
    <scope>NUCLEOTIDE SEQUENCE</scope>
    <source>
        <strain evidence="2">DOB743</strain>
    </source>
</reference>
<evidence type="ECO:0000259" key="1">
    <source>
        <dbReference type="PROSITE" id="PS50404"/>
    </source>
</evidence>
<gene>
    <name evidence="2" type="ORF">EV702DRAFT_1089617</name>
</gene>
<dbReference type="GO" id="GO:0016034">
    <property type="term" value="F:maleylacetoacetate isomerase activity"/>
    <property type="evidence" value="ECO:0007669"/>
    <property type="project" value="TreeGrafter"/>
</dbReference>
<evidence type="ECO:0000313" key="2">
    <source>
        <dbReference type="EMBL" id="KAG1779033.1"/>
    </source>
</evidence>
<dbReference type="Pfam" id="PF22041">
    <property type="entry name" value="GST_C_7"/>
    <property type="match status" value="1"/>
</dbReference>